<gene>
    <name evidence="9" type="ORF">DWW10_25705</name>
</gene>
<evidence type="ECO:0000256" key="1">
    <source>
        <dbReference type="ARBA" id="ARBA00000085"/>
    </source>
</evidence>
<dbReference type="SUPFAM" id="SSF55874">
    <property type="entry name" value="ATPase domain of HSP90 chaperone/DNA topoisomerase II/histidine kinase"/>
    <property type="match status" value="1"/>
</dbReference>
<name>A0A412XPE7_9BACE</name>
<dbReference type="SUPFAM" id="SSF47384">
    <property type="entry name" value="Homodimeric domain of signal transducing histidine kinase"/>
    <property type="match status" value="1"/>
</dbReference>
<comment type="caution">
    <text evidence="9">The sequence shown here is derived from an EMBL/GenBank/DDBJ whole genome shotgun (WGS) entry which is preliminary data.</text>
</comment>
<dbReference type="EC" id="2.7.13.3" evidence="2"/>
<sequence>MKASSVIRLSIAGLLVIVLIQLGGMYYAYKAQMKEAEQTLNECFSLAFSDMTNIMQDRLPYPDGTVVSIFFVNGLNKDINAQANRLTQQLIQTMQKAYGMEFCLAELDSVLHKKLSRVYIKGEVAIERFNVDTGEILETTNTGIGNSGFTTVCSEKVFVYKGKGEAVRAIVRFPFGEMMRNVLILSVITLLLLGIVVYVLVLQMRSLIHQQHNLQEQKRDFYVLTEQMRLPVDEMSSKVSGQLWNEIENDGTMLLTMIEKMLSKVKAEASLQHIGRVISLKTFSIVTLVGIFLLLSIWSVYLYRIGYRKLELQVQDSFEEAFFRETTYHRFASLLLDQKYPMPNKITGMSPYARKLVKAIREQDIQKKYNVRPSPFYITRMNYDDYEDASTRLSMAYLMQDTINAKASTPISFSMEYADSVFSGVLREKGLPDKSSIVRMKYPLGVETIYADSLYAANLDMITQMIPLDKDSTYCVQGILHTPQRYIIASNWYMLLPLGIIFLFMGACVYFQMRISRTQRRLKQFQKDFTYSMIHDMKYPLSSIIMGSQILASGKLAEKPEKEDKYKLAITDECEHLSVLLNRVLMLTQLDEGHLELHKEEVPLRPLMDDLLAKISLKTSKKIEFNTLYHRCETVYADAFCLREVLSNLLDNAIKYSRDEVKIDIICESEKGFSKIKICDNGLGIPVKDLSRIFNRFERSVAAARSSKGGATGFGLGLNYVQQVMLAHEGRVEVESEEGRFSEFTLYFPVRE</sequence>
<feature type="transmembrane region" description="Helical" evidence="7">
    <location>
        <begin position="6"/>
        <end position="29"/>
    </location>
</feature>
<feature type="transmembrane region" description="Helical" evidence="7">
    <location>
        <begin position="283"/>
        <end position="303"/>
    </location>
</feature>
<dbReference type="PROSITE" id="PS50109">
    <property type="entry name" value="HIS_KIN"/>
    <property type="match status" value="1"/>
</dbReference>
<dbReference type="Gene3D" id="1.10.287.130">
    <property type="match status" value="1"/>
</dbReference>
<dbReference type="PRINTS" id="PR00344">
    <property type="entry name" value="BCTRLSENSOR"/>
</dbReference>
<proteinExistence type="predicted"/>
<dbReference type="InterPro" id="IPR036097">
    <property type="entry name" value="HisK_dim/P_sf"/>
</dbReference>
<keyword evidence="7" id="KW-1133">Transmembrane helix</keyword>
<feature type="transmembrane region" description="Helical" evidence="7">
    <location>
        <begin position="492"/>
        <end position="513"/>
    </location>
</feature>
<dbReference type="InterPro" id="IPR050736">
    <property type="entry name" value="Sensor_HK_Regulatory"/>
</dbReference>
<evidence type="ECO:0000256" key="2">
    <source>
        <dbReference type="ARBA" id="ARBA00012438"/>
    </source>
</evidence>
<dbReference type="CDD" id="cd00075">
    <property type="entry name" value="HATPase"/>
    <property type="match status" value="1"/>
</dbReference>
<comment type="catalytic activity">
    <reaction evidence="1">
        <text>ATP + protein L-histidine = ADP + protein N-phospho-L-histidine.</text>
        <dbReference type="EC" id="2.7.13.3"/>
    </reaction>
</comment>
<evidence type="ECO:0000313" key="10">
    <source>
        <dbReference type="Proteomes" id="UP000283850"/>
    </source>
</evidence>
<dbReference type="Pfam" id="PF00512">
    <property type="entry name" value="HisKA"/>
    <property type="match status" value="1"/>
</dbReference>
<evidence type="ECO:0000313" key="9">
    <source>
        <dbReference type="EMBL" id="RGV47009.1"/>
    </source>
</evidence>
<dbReference type="Proteomes" id="UP000283850">
    <property type="component" value="Unassembled WGS sequence"/>
</dbReference>
<dbReference type="InterPro" id="IPR003594">
    <property type="entry name" value="HATPase_dom"/>
</dbReference>
<keyword evidence="6" id="KW-0902">Two-component regulatory system</keyword>
<dbReference type="InterPro" id="IPR005467">
    <property type="entry name" value="His_kinase_dom"/>
</dbReference>
<dbReference type="AlphaFoldDB" id="A0A412XPE7"/>
<evidence type="ECO:0000256" key="3">
    <source>
        <dbReference type="ARBA" id="ARBA00022553"/>
    </source>
</evidence>
<dbReference type="InterPro" id="IPR003661">
    <property type="entry name" value="HisK_dim/P_dom"/>
</dbReference>
<protein>
    <recommendedName>
        <fullName evidence="2">histidine kinase</fullName>
        <ecNumber evidence="2">2.7.13.3</ecNumber>
    </recommendedName>
</protein>
<dbReference type="GO" id="GO:0000155">
    <property type="term" value="F:phosphorelay sensor kinase activity"/>
    <property type="evidence" value="ECO:0007669"/>
    <property type="project" value="InterPro"/>
</dbReference>
<keyword evidence="3" id="KW-0597">Phosphoprotein</keyword>
<dbReference type="InterPro" id="IPR036890">
    <property type="entry name" value="HATPase_C_sf"/>
</dbReference>
<dbReference type="PANTHER" id="PTHR43711">
    <property type="entry name" value="TWO-COMPONENT HISTIDINE KINASE"/>
    <property type="match status" value="1"/>
</dbReference>
<feature type="domain" description="Histidine kinase" evidence="8">
    <location>
        <begin position="532"/>
        <end position="752"/>
    </location>
</feature>
<accession>A0A412XPE7</accession>
<feature type="transmembrane region" description="Helical" evidence="7">
    <location>
        <begin position="182"/>
        <end position="201"/>
    </location>
</feature>
<organism evidence="9 10">
    <name type="scientific">Bacteroides intestinalis</name>
    <dbReference type="NCBI Taxonomy" id="329854"/>
    <lineage>
        <taxon>Bacteria</taxon>
        <taxon>Pseudomonadati</taxon>
        <taxon>Bacteroidota</taxon>
        <taxon>Bacteroidia</taxon>
        <taxon>Bacteroidales</taxon>
        <taxon>Bacteroidaceae</taxon>
        <taxon>Bacteroides</taxon>
    </lineage>
</organism>
<evidence type="ECO:0000256" key="6">
    <source>
        <dbReference type="ARBA" id="ARBA00023012"/>
    </source>
</evidence>
<keyword evidence="7" id="KW-0472">Membrane</keyword>
<evidence type="ECO:0000256" key="7">
    <source>
        <dbReference type="SAM" id="Phobius"/>
    </source>
</evidence>
<dbReference type="SMART" id="SM00387">
    <property type="entry name" value="HATPase_c"/>
    <property type="match status" value="1"/>
</dbReference>
<keyword evidence="5 9" id="KW-0418">Kinase</keyword>
<dbReference type="SMART" id="SM00388">
    <property type="entry name" value="HisKA"/>
    <property type="match status" value="1"/>
</dbReference>
<dbReference type="CDD" id="cd00082">
    <property type="entry name" value="HisKA"/>
    <property type="match status" value="1"/>
</dbReference>
<keyword evidence="4" id="KW-0808">Transferase</keyword>
<dbReference type="EMBL" id="QRZF01000050">
    <property type="protein sequence ID" value="RGV47009.1"/>
    <property type="molecule type" value="Genomic_DNA"/>
</dbReference>
<keyword evidence="7" id="KW-0812">Transmembrane</keyword>
<dbReference type="Gene3D" id="3.30.565.10">
    <property type="entry name" value="Histidine kinase-like ATPase, C-terminal domain"/>
    <property type="match status" value="1"/>
</dbReference>
<evidence type="ECO:0000256" key="4">
    <source>
        <dbReference type="ARBA" id="ARBA00022679"/>
    </source>
</evidence>
<dbReference type="InterPro" id="IPR004358">
    <property type="entry name" value="Sig_transdc_His_kin-like_C"/>
</dbReference>
<evidence type="ECO:0000256" key="5">
    <source>
        <dbReference type="ARBA" id="ARBA00022777"/>
    </source>
</evidence>
<dbReference type="PANTHER" id="PTHR43711:SF1">
    <property type="entry name" value="HISTIDINE KINASE 1"/>
    <property type="match status" value="1"/>
</dbReference>
<dbReference type="Pfam" id="PF02518">
    <property type="entry name" value="HATPase_c"/>
    <property type="match status" value="1"/>
</dbReference>
<dbReference type="RefSeq" id="WP_118422447.1">
    <property type="nucleotide sequence ID" value="NZ_QRZF01000050.1"/>
</dbReference>
<evidence type="ECO:0000259" key="8">
    <source>
        <dbReference type="PROSITE" id="PS50109"/>
    </source>
</evidence>
<reference evidence="9 10" key="1">
    <citation type="submission" date="2018-08" db="EMBL/GenBank/DDBJ databases">
        <title>A genome reference for cultivated species of the human gut microbiota.</title>
        <authorList>
            <person name="Zou Y."/>
            <person name="Xue W."/>
            <person name="Luo G."/>
        </authorList>
    </citation>
    <scope>NUCLEOTIDE SEQUENCE [LARGE SCALE GENOMIC DNA]</scope>
    <source>
        <strain evidence="9 10">AF14-32</strain>
    </source>
</reference>